<name>A0AAV5V140_9BILA</name>
<reference evidence="1" key="1">
    <citation type="submission" date="2023-10" db="EMBL/GenBank/DDBJ databases">
        <title>Genome assembly of Pristionchus species.</title>
        <authorList>
            <person name="Yoshida K."/>
            <person name="Sommer R.J."/>
        </authorList>
    </citation>
    <scope>NUCLEOTIDE SEQUENCE</scope>
    <source>
        <strain evidence="1">RS5133</strain>
    </source>
</reference>
<sequence>QIFSFLDLSDRKIIQQCSRKMKDACKKSDMYCRIVGLSIGKTMETMVLTVNYGSTLEATLEDSSSLTALLNTLRQQCRRVKARTLSIECAFDESVLDKIATVIDFRSISLQVHFQLRPSTMAFARRSGRPITCFVTENFSPDPLMLAQLPKMELLQVWLSDYHFSDKEIIDIVSKEHGEMVLPGNLSDPRTVRRLIEIVTASDRIDSLIVRVSTEYVHSFLNSIYLREDGGQLVDYINAHRPDTWLEFDESYPKYYFDYGVGNLCIYGGADGRTLHIDNNPLPGSAEPSCIMPPNRLSMHDHI</sequence>
<evidence type="ECO:0000313" key="1">
    <source>
        <dbReference type="EMBL" id="GMT12143.1"/>
    </source>
</evidence>
<accession>A0AAV5V140</accession>
<dbReference type="Proteomes" id="UP001432322">
    <property type="component" value="Unassembled WGS sequence"/>
</dbReference>
<evidence type="ECO:0008006" key="3">
    <source>
        <dbReference type="Google" id="ProtNLM"/>
    </source>
</evidence>
<feature type="non-terminal residue" evidence="1">
    <location>
        <position position="1"/>
    </location>
</feature>
<organism evidence="1 2">
    <name type="scientific">Pristionchus fissidentatus</name>
    <dbReference type="NCBI Taxonomy" id="1538716"/>
    <lineage>
        <taxon>Eukaryota</taxon>
        <taxon>Metazoa</taxon>
        <taxon>Ecdysozoa</taxon>
        <taxon>Nematoda</taxon>
        <taxon>Chromadorea</taxon>
        <taxon>Rhabditida</taxon>
        <taxon>Rhabditina</taxon>
        <taxon>Diplogasteromorpha</taxon>
        <taxon>Diplogasteroidea</taxon>
        <taxon>Neodiplogasteridae</taxon>
        <taxon>Pristionchus</taxon>
    </lineage>
</organism>
<dbReference type="EMBL" id="BTSY01000001">
    <property type="protein sequence ID" value="GMT12143.1"/>
    <property type="molecule type" value="Genomic_DNA"/>
</dbReference>
<evidence type="ECO:0000313" key="2">
    <source>
        <dbReference type="Proteomes" id="UP001432322"/>
    </source>
</evidence>
<gene>
    <name evidence="1" type="ORF">PFISCL1PPCAC_3440</name>
</gene>
<dbReference type="AlphaFoldDB" id="A0AAV5V140"/>
<protein>
    <recommendedName>
        <fullName evidence="3">F-box domain-containing protein</fullName>
    </recommendedName>
</protein>
<proteinExistence type="predicted"/>
<keyword evidence="2" id="KW-1185">Reference proteome</keyword>
<comment type="caution">
    <text evidence="1">The sequence shown here is derived from an EMBL/GenBank/DDBJ whole genome shotgun (WGS) entry which is preliminary data.</text>
</comment>